<dbReference type="AlphaFoldDB" id="A0A9P0JZA5"/>
<feature type="compositionally biased region" description="Low complexity" evidence="3">
    <location>
        <begin position="113"/>
        <end position="122"/>
    </location>
</feature>
<dbReference type="PROSITE" id="PS51642">
    <property type="entry name" value="HEMOPEXIN_2"/>
    <property type="match status" value="4"/>
</dbReference>
<feature type="repeat" description="Hemopexin" evidence="2">
    <location>
        <begin position="353"/>
        <end position="400"/>
    </location>
</feature>
<dbReference type="OrthoDB" id="406838at2759"/>
<feature type="repeat" description="Hemopexin" evidence="2">
    <location>
        <begin position="304"/>
        <end position="352"/>
    </location>
</feature>
<feature type="repeat" description="Hemopexin" evidence="2">
    <location>
        <begin position="257"/>
        <end position="302"/>
    </location>
</feature>
<dbReference type="PANTHER" id="PTHR10201">
    <property type="entry name" value="MATRIX METALLOPROTEINASE"/>
    <property type="match status" value="1"/>
</dbReference>
<feature type="compositionally biased region" description="Basic and acidic residues" evidence="3">
    <location>
        <begin position="152"/>
        <end position="173"/>
    </location>
</feature>
<feature type="repeat" description="Hemopexin" evidence="2">
    <location>
        <begin position="205"/>
        <end position="253"/>
    </location>
</feature>
<keyword evidence="1" id="KW-0677">Repeat</keyword>
<dbReference type="GO" id="GO:0004222">
    <property type="term" value="F:metalloendopeptidase activity"/>
    <property type="evidence" value="ECO:0007669"/>
    <property type="project" value="TreeGrafter"/>
</dbReference>
<evidence type="ECO:0000256" key="1">
    <source>
        <dbReference type="ARBA" id="ARBA00022737"/>
    </source>
</evidence>
<name>A0A9P0JZA5_ACAOB</name>
<dbReference type="InterPro" id="IPR000585">
    <property type="entry name" value="Hemopexin-like_dom"/>
</dbReference>
<dbReference type="Pfam" id="PF00045">
    <property type="entry name" value="Hemopexin"/>
    <property type="match status" value="4"/>
</dbReference>
<keyword evidence="5" id="KW-1185">Reference proteome</keyword>
<evidence type="ECO:0008006" key="6">
    <source>
        <dbReference type="Google" id="ProtNLM"/>
    </source>
</evidence>
<feature type="compositionally biased region" description="Low complexity" evidence="3">
    <location>
        <begin position="48"/>
        <end position="69"/>
    </location>
</feature>
<gene>
    <name evidence="4" type="ORF">ACAOBT_LOCUS5098</name>
</gene>
<evidence type="ECO:0000313" key="4">
    <source>
        <dbReference type="EMBL" id="CAH1963238.1"/>
    </source>
</evidence>
<dbReference type="SMART" id="SM00120">
    <property type="entry name" value="HX"/>
    <property type="match status" value="4"/>
</dbReference>
<dbReference type="GO" id="GO:0030198">
    <property type="term" value="P:extracellular matrix organization"/>
    <property type="evidence" value="ECO:0007669"/>
    <property type="project" value="TreeGrafter"/>
</dbReference>
<evidence type="ECO:0000256" key="3">
    <source>
        <dbReference type="SAM" id="MobiDB-lite"/>
    </source>
</evidence>
<evidence type="ECO:0000313" key="5">
    <source>
        <dbReference type="Proteomes" id="UP001152888"/>
    </source>
</evidence>
<organism evidence="4 5">
    <name type="scientific">Acanthoscelides obtectus</name>
    <name type="common">Bean weevil</name>
    <name type="synonym">Bruchus obtectus</name>
    <dbReference type="NCBI Taxonomy" id="200917"/>
    <lineage>
        <taxon>Eukaryota</taxon>
        <taxon>Metazoa</taxon>
        <taxon>Ecdysozoa</taxon>
        <taxon>Arthropoda</taxon>
        <taxon>Hexapoda</taxon>
        <taxon>Insecta</taxon>
        <taxon>Pterygota</taxon>
        <taxon>Neoptera</taxon>
        <taxon>Endopterygota</taxon>
        <taxon>Coleoptera</taxon>
        <taxon>Polyphaga</taxon>
        <taxon>Cucujiformia</taxon>
        <taxon>Chrysomeloidea</taxon>
        <taxon>Chrysomelidae</taxon>
        <taxon>Bruchinae</taxon>
        <taxon>Bruchini</taxon>
        <taxon>Acanthoscelides</taxon>
    </lineage>
</organism>
<proteinExistence type="predicted"/>
<dbReference type="Gene3D" id="2.110.10.10">
    <property type="entry name" value="Hemopexin-like domain"/>
    <property type="match status" value="1"/>
</dbReference>
<dbReference type="SUPFAM" id="SSF50923">
    <property type="entry name" value="Hemopexin-like domain"/>
    <property type="match status" value="1"/>
</dbReference>
<dbReference type="Proteomes" id="UP001152888">
    <property type="component" value="Unassembled WGS sequence"/>
</dbReference>
<sequence length="442" mass="51846">MYPWYKEMDNGFDFELPEDDKQAIQHLYGARDDRRQWGRIPEYYPSMTTPSTTTSTSTTTRPSTTSRPRIYYTRRPVPYDPRYPQGKRPYSPTQKTYYPQKPMHPDKKPHYPRPGGTYPYGPDKNHPHHKHTTDTTPVGSEPRHPHHHTPDRRHPDHHQPEKSPDTHHPERVPPTRPRPSNPDKSLPGKNHPHHGPPKESPLPAPDTCDTSYDAVAVIRREVFIFKDAYFWRIDESGLMPGYPAEIKRFWHGLPMNLTHVDAVYERPDGRIVFFIDDNYYVFYNNRVEHGYPRKLTNLGLPSDLKKIDGAMVWGHNGKTYFYSGNKYWKFDEEIQKVELDYPRKITDSWKGVGRDIDAVFQWKDGKTYFFKGKGFWKFNDLFMRVEHDEPRPSAPFWMGCTPNIEEGQKLPYKEAASKASCDTFSLFLILISICHTVFRIVL</sequence>
<comment type="caution">
    <text evidence="4">The sequence shown here is derived from an EMBL/GenBank/DDBJ whole genome shotgun (WGS) entry which is preliminary data.</text>
</comment>
<accession>A0A9P0JZA5</accession>
<dbReference type="GO" id="GO:0030574">
    <property type="term" value="P:collagen catabolic process"/>
    <property type="evidence" value="ECO:0007669"/>
    <property type="project" value="TreeGrafter"/>
</dbReference>
<dbReference type="InterPro" id="IPR018487">
    <property type="entry name" value="Hemopexin-like_repeat"/>
</dbReference>
<evidence type="ECO:0000256" key="2">
    <source>
        <dbReference type="PROSITE-ProRule" id="PRU01011"/>
    </source>
</evidence>
<feature type="region of interest" description="Disordered" evidence="3">
    <location>
        <begin position="41"/>
        <end position="207"/>
    </location>
</feature>
<dbReference type="InterPro" id="IPR036375">
    <property type="entry name" value="Hemopexin-like_dom_sf"/>
</dbReference>
<dbReference type="EMBL" id="CAKOFQ010006706">
    <property type="protein sequence ID" value="CAH1963238.1"/>
    <property type="molecule type" value="Genomic_DNA"/>
</dbReference>
<dbReference type="FunFam" id="2.110.10.10:FF:000018">
    <property type="entry name" value="Matrix metallopeptidase 25b"/>
    <property type="match status" value="1"/>
</dbReference>
<dbReference type="CDD" id="cd00094">
    <property type="entry name" value="HX"/>
    <property type="match status" value="1"/>
</dbReference>
<reference evidence="4" key="1">
    <citation type="submission" date="2022-03" db="EMBL/GenBank/DDBJ databases">
        <authorList>
            <person name="Sayadi A."/>
        </authorList>
    </citation>
    <scope>NUCLEOTIDE SEQUENCE</scope>
</reference>
<dbReference type="GO" id="GO:0005615">
    <property type="term" value="C:extracellular space"/>
    <property type="evidence" value="ECO:0007669"/>
    <property type="project" value="TreeGrafter"/>
</dbReference>
<protein>
    <recommendedName>
        <fullName evidence="6">Matrix metalloproteinase</fullName>
    </recommendedName>
</protein>
<dbReference type="PANTHER" id="PTHR10201:SF308">
    <property type="entry name" value="MATRIX METALLOPROTEINASE 2"/>
    <property type="match status" value="1"/>
</dbReference>